<reference evidence="2 3" key="1">
    <citation type="submission" date="2017-11" db="EMBL/GenBank/DDBJ databases">
        <title>Genomic Encyclopedia of Archaeal and Bacterial Type Strains, Phase II (KMG-II): From Individual Species to Whole Genera.</title>
        <authorList>
            <person name="Goeker M."/>
        </authorList>
    </citation>
    <scope>NUCLEOTIDE SEQUENCE [LARGE SCALE GENOMIC DNA]</scope>
    <source>
        <strain evidence="2 3">DSM 25478</strain>
    </source>
</reference>
<protein>
    <submittedName>
        <fullName evidence="2">ReqiPepy6 Gp37-like protein</fullName>
    </submittedName>
</protein>
<evidence type="ECO:0000313" key="3">
    <source>
        <dbReference type="Proteomes" id="UP000231693"/>
    </source>
</evidence>
<organism evidence="2 3">
    <name type="scientific">Sediminihabitans luteus</name>
    <dbReference type="NCBI Taxonomy" id="1138585"/>
    <lineage>
        <taxon>Bacteria</taxon>
        <taxon>Bacillati</taxon>
        <taxon>Actinomycetota</taxon>
        <taxon>Actinomycetes</taxon>
        <taxon>Micrococcales</taxon>
        <taxon>Cellulomonadaceae</taxon>
        <taxon>Sediminihabitans</taxon>
    </lineage>
</organism>
<dbReference type="EMBL" id="PGFE01000001">
    <property type="protein sequence ID" value="PJJ77498.1"/>
    <property type="molecule type" value="Genomic_DNA"/>
</dbReference>
<evidence type="ECO:0000259" key="1">
    <source>
        <dbReference type="Pfam" id="PF14594"/>
    </source>
</evidence>
<feature type="domain" description="Gp28/Gp37-like" evidence="1">
    <location>
        <begin position="12"/>
        <end position="369"/>
    </location>
</feature>
<gene>
    <name evidence="2" type="ORF">CLV28_0717</name>
</gene>
<dbReference type="InterPro" id="IPR029432">
    <property type="entry name" value="Gp28/Gp37-like_dom"/>
</dbReference>
<proteinExistence type="predicted"/>
<accession>A0A2M9D0G8</accession>
<comment type="caution">
    <text evidence="2">The sequence shown here is derived from an EMBL/GenBank/DDBJ whole genome shotgun (WGS) entry which is preliminary data.</text>
</comment>
<dbReference type="Pfam" id="PF14594">
    <property type="entry name" value="Sipho_Gp37"/>
    <property type="match status" value="1"/>
</dbReference>
<dbReference type="Proteomes" id="UP000231693">
    <property type="component" value="Unassembled WGS sequence"/>
</dbReference>
<keyword evidence="3" id="KW-1185">Reference proteome</keyword>
<sequence length="397" mass="42502">MTAAWSIVPRDADLGRTRDDVTRWTRLTLVERYGKADSWALTGPSSALSTFTAGTGCILDRNGEQVVSGQVSAITRTAQTDPRTGRFQDTMTVGFISDDDELWSRLIYQDPADEIGVAPEAFGEVYDRRTGSREALILGYIASHLGPGAAIPGRQQHDLVLPASLGRGGTTTVSARMDSLGDVVATLAEAAGLRVTVRHDESTGTPRLLVAITEVPDVSADVRFGPAESSATGLITGWSYSLARPDLTDVIVAGGGEKLARVYARFTDAGARSLWGRRREAYRDQRQTSETDELTAAGVEALADGATPVTTSFTVADSEDVQYRRDYTVGSRVGVELPGLPDAVSDNVVREVTTTVEQSGEQIEVVVGTPGVTARSTKQAQRLTRAQARLNLLERST</sequence>
<name>A0A2M9D0G8_9CELL</name>
<evidence type="ECO:0000313" key="2">
    <source>
        <dbReference type="EMBL" id="PJJ77498.1"/>
    </source>
</evidence>
<dbReference type="AlphaFoldDB" id="A0A2M9D0G8"/>